<dbReference type="EMBL" id="CP001328">
    <property type="protein sequence ID" value="ACO64717.1"/>
    <property type="molecule type" value="Genomic_DNA"/>
</dbReference>
<dbReference type="GO" id="GO:0003677">
    <property type="term" value="F:DNA binding"/>
    <property type="evidence" value="ECO:0007669"/>
    <property type="project" value="TreeGrafter"/>
</dbReference>
<dbReference type="InterPro" id="IPR050390">
    <property type="entry name" value="C5-Methyltransferase"/>
</dbReference>
<dbReference type="Pfam" id="PF00145">
    <property type="entry name" value="DNA_methylase"/>
    <property type="match status" value="1"/>
</dbReference>
<evidence type="ECO:0000256" key="2">
    <source>
        <dbReference type="ARBA" id="ARBA00022603"/>
    </source>
</evidence>
<sequence length="173" mass="19219">MHSGHLPTAPIWDDVRTLTAWDIPGSSPIDIIAAGFPCPDVSDLGTGRGLEGEQSRLFFEVVRLAQETRATYVLLENVADILHRGVERVVQALHQAGYDCRWMCVAAADVGAPHERRRWFCLARRRAARYRDESDDEADPRPDVADDDEAGREPPEEREDARGGKRGGSGEEL</sequence>
<dbReference type="GO" id="GO:0005634">
    <property type="term" value="C:nucleus"/>
    <property type="evidence" value="ECO:0007669"/>
    <property type="project" value="TreeGrafter"/>
</dbReference>
<feature type="active site" evidence="5">
    <location>
        <position position="38"/>
    </location>
</feature>
<evidence type="ECO:0000256" key="4">
    <source>
        <dbReference type="ARBA" id="ARBA00022691"/>
    </source>
</evidence>
<accession>C1E9P8</accession>
<dbReference type="SUPFAM" id="SSF53335">
    <property type="entry name" value="S-adenosyl-L-methionine-dependent methyltransferases"/>
    <property type="match status" value="1"/>
</dbReference>
<dbReference type="KEGG" id="mis:MICPUN_59797"/>
<evidence type="ECO:0000256" key="3">
    <source>
        <dbReference type="ARBA" id="ARBA00022679"/>
    </source>
</evidence>
<dbReference type="PROSITE" id="PS51679">
    <property type="entry name" value="SAM_MT_C5"/>
    <property type="match status" value="1"/>
</dbReference>
<dbReference type="PANTHER" id="PTHR10629:SF52">
    <property type="entry name" value="DNA (CYTOSINE-5)-METHYLTRANSFERASE 1"/>
    <property type="match status" value="1"/>
</dbReference>
<evidence type="ECO:0000313" key="8">
    <source>
        <dbReference type="Proteomes" id="UP000002009"/>
    </source>
</evidence>
<keyword evidence="2 5" id="KW-0489">Methyltransferase</keyword>
<keyword evidence="3 5" id="KW-0808">Transferase</keyword>
<reference evidence="7 8" key="1">
    <citation type="journal article" date="2009" name="Science">
        <title>Green evolution and dynamic adaptations revealed by genomes of the marine picoeukaryotes Micromonas.</title>
        <authorList>
            <person name="Worden A.Z."/>
            <person name="Lee J.H."/>
            <person name="Mock T."/>
            <person name="Rouze P."/>
            <person name="Simmons M.P."/>
            <person name="Aerts A.L."/>
            <person name="Allen A.E."/>
            <person name="Cuvelier M.L."/>
            <person name="Derelle E."/>
            <person name="Everett M.V."/>
            <person name="Foulon E."/>
            <person name="Grimwood J."/>
            <person name="Gundlach H."/>
            <person name="Henrissat B."/>
            <person name="Napoli C."/>
            <person name="McDonald S.M."/>
            <person name="Parker M.S."/>
            <person name="Rombauts S."/>
            <person name="Salamov A."/>
            <person name="Von Dassow P."/>
            <person name="Badger J.H."/>
            <person name="Coutinho P.M."/>
            <person name="Demir E."/>
            <person name="Dubchak I."/>
            <person name="Gentemann C."/>
            <person name="Eikrem W."/>
            <person name="Gready J.E."/>
            <person name="John U."/>
            <person name="Lanier W."/>
            <person name="Lindquist E.A."/>
            <person name="Lucas S."/>
            <person name="Mayer K.F."/>
            <person name="Moreau H."/>
            <person name="Not F."/>
            <person name="Otillar R."/>
            <person name="Panaud O."/>
            <person name="Pangilinan J."/>
            <person name="Paulsen I."/>
            <person name="Piegu B."/>
            <person name="Poliakov A."/>
            <person name="Robbens S."/>
            <person name="Schmutz J."/>
            <person name="Toulza E."/>
            <person name="Wyss T."/>
            <person name="Zelensky A."/>
            <person name="Zhou K."/>
            <person name="Armbrust E.V."/>
            <person name="Bhattacharya D."/>
            <person name="Goodenough U.W."/>
            <person name="Van de Peer Y."/>
            <person name="Grigoriev I.V."/>
        </authorList>
    </citation>
    <scope>NUCLEOTIDE SEQUENCE [LARGE SCALE GENOMIC DNA]</scope>
    <source>
        <strain evidence="8">RCC299 / NOUM17</strain>
    </source>
</reference>
<feature type="region of interest" description="Disordered" evidence="6">
    <location>
        <begin position="128"/>
        <end position="173"/>
    </location>
</feature>
<evidence type="ECO:0000313" key="7">
    <source>
        <dbReference type="EMBL" id="ACO64717.1"/>
    </source>
</evidence>
<dbReference type="EC" id="2.1.1.37" evidence="1"/>
<dbReference type="GeneID" id="8244750"/>
<evidence type="ECO:0000256" key="5">
    <source>
        <dbReference type="PROSITE-ProRule" id="PRU01016"/>
    </source>
</evidence>
<dbReference type="Gene3D" id="3.40.50.150">
    <property type="entry name" value="Vaccinia Virus protein VP39"/>
    <property type="match status" value="1"/>
</dbReference>
<dbReference type="Proteomes" id="UP000002009">
    <property type="component" value="Chromosome 7"/>
</dbReference>
<dbReference type="GO" id="GO:0044027">
    <property type="term" value="P:negative regulation of gene expression via chromosomal CpG island methylation"/>
    <property type="evidence" value="ECO:0007669"/>
    <property type="project" value="TreeGrafter"/>
</dbReference>
<dbReference type="RefSeq" id="XP_002503459.1">
    <property type="nucleotide sequence ID" value="XM_002503413.1"/>
</dbReference>
<keyword evidence="4 5" id="KW-0949">S-adenosyl-L-methionine</keyword>
<dbReference type="OrthoDB" id="62853at2759"/>
<dbReference type="InParanoid" id="C1E9P8"/>
<dbReference type="GO" id="GO:0032259">
    <property type="term" value="P:methylation"/>
    <property type="evidence" value="ECO:0007669"/>
    <property type="project" value="UniProtKB-KW"/>
</dbReference>
<proteinExistence type="inferred from homology"/>
<organism evidence="7 8">
    <name type="scientific">Micromonas commoda (strain RCC299 / NOUM17 / CCMP2709)</name>
    <name type="common">Picoplanktonic green alga</name>
    <dbReference type="NCBI Taxonomy" id="296587"/>
    <lineage>
        <taxon>Eukaryota</taxon>
        <taxon>Viridiplantae</taxon>
        <taxon>Chlorophyta</taxon>
        <taxon>Mamiellophyceae</taxon>
        <taxon>Mamiellales</taxon>
        <taxon>Mamiellaceae</taxon>
        <taxon>Micromonas</taxon>
    </lineage>
</organism>
<keyword evidence="8" id="KW-1185">Reference proteome</keyword>
<feature type="compositionally biased region" description="Basic and acidic residues" evidence="6">
    <location>
        <begin position="151"/>
        <end position="163"/>
    </location>
</feature>
<evidence type="ECO:0000256" key="6">
    <source>
        <dbReference type="SAM" id="MobiDB-lite"/>
    </source>
</evidence>
<comment type="similarity">
    <text evidence="5">Belongs to the class I-like SAM-binding methyltransferase superfamily. C5-methyltransferase family.</text>
</comment>
<evidence type="ECO:0000256" key="1">
    <source>
        <dbReference type="ARBA" id="ARBA00011975"/>
    </source>
</evidence>
<protein>
    <recommendedName>
        <fullName evidence="1">DNA (cytosine-5-)-methyltransferase</fullName>
        <ecNumber evidence="1">2.1.1.37</ecNumber>
    </recommendedName>
</protein>
<dbReference type="GO" id="GO:0003886">
    <property type="term" value="F:DNA (cytosine-5-)-methyltransferase activity"/>
    <property type="evidence" value="ECO:0007669"/>
    <property type="project" value="UniProtKB-EC"/>
</dbReference>
<gene>
    <name evidence="7" type="ORF">MICPUN_59797</name>
</gene>
<dbReference type="InterPro" id="IPR029063">
    <property type="entry name" value="SAM-dependent_MTases_sf"/>
</dbReference>
<dbReference type="AlphaFoldDB" id="C1E9P8"/>
<name>C1E9P8_MICCC</name>
<dbReference type="InterPro" id="IPR001525">
    <property type="entry name" value="C5_MeTfrase"/>
</dbReference>
<dbReference type="PANTHER" id="PTHR10629">
    <property type="entry name" value="CYTOSINE-SPECIFIC METHYLTRANSFERASE"/>
    <property type="match status" value="1"/>
</dbReference>